<dbReference type="EMBL" id="JARBJD010000503">
    <property type="protein sequence ID" value="KAK2941417.1"/>
    <property type="molecule type" value="Genomic_DNA"/>
</dbReference>
<organism evidence="1 2">
    <name type="scientific">Blattamonas nauphoetae</name>
    <dbReference type="NCBI Taxonomy" id="2049346"/>
    <lineage>
        <taxon>Eukaryota</taxon>
        <taxon>Metamonada</taxon>
        <taxon>Preaxostyla</taxon>
        <taxon>Oxymonadida</taxon>
        <taxon>Blattamonas</taxon>
    </lineage>
</organism>
<comment type="caution">
    <text evidence="1">The sequence shown here is derived from an EMBL/GenBank/DDBJ whole genome shotgun (WGS) entry which is preliminary data.</text>
</comment>
<proteinExistence type="predicted"/>
<reference evidence="1 2" key="1">
    <citation type="journal article" date="2022" name="bioRxiv">
        <title>Genomics of Preaxostyla Flagellates Illuminates Evolutionary Transitions and the Path Towards Mitochondrial Loss.</title>
        <authorList>
            <person name="Novak L.V.F."/>
            <person name="Treitli S.C."/>
            <person name="Pyrih J."/>
            <person name="Halakuc P."/>
            <person name="Pipaliya S.V."/>
            <person name="Vacek V."/>
            <person name="Brzon O."/>
            <person name="Soukal P."/>
            <person name="Eme L."/>
            <person name="Dacks J.B."/>
            <person name="Karnkowska A."/>
            <person name="Elias M."/>
            <person name="Hampl V."/>
        </authorList>
    </citation>
    <scope>NUCLEOTIDE SEQUENCE [LARGE SCALE GENOMIC DNA]</scope>
    <source>
        <strain evidence="1">NAU3</strain>
        <tissue evidence="1">Gut</tissue>
    </source>
</reference>
<evidence type="ECO:0000313" key="2">
    <source>
        <dbReference type="Proteomes" id="UP001281761"/>
    </source>
</evidence>
<gene>
    <name evidence="1" type="ORF">BLNAU_23665</name>
</gene>
<dbReference type="Proteomes" id="UP001281761">
    <property type="component" value="Unassembled WGS sequence"/>
</dbReference>
<name>A0ABQ9WPK6_9EUKA</name>
<sequence>MITSECMSTLCSYTAFTSVIPFDSTPLAFARRCCISNQQAIFSRSVLRDGELSIVANTTNQCSRLARRMCLPRQTEERSRCVVVCGCFTKLKEERNNPNTHSSNASCTTHFCLHTDCIITRQEDRCVRTYM</sequence>
<protein>
    <submittedName>
        <fullName evidence="1">Uncharacterized protein</fullName>
    </submittedName>
</protein>
<evidence type="ECO:0000313" key="1">
    <source>
        <dbReference type="EMBL" id="KAK2941417.1"/>
    </source>
</evidence>
<keyword evidence="2" id="KW-1185">Reference proteome</keyword>
<accession>A0ABQ9WPK6</accession>